<evidence type="ECO:0008006" key="3">
    <source>
        <dbReference type="Google" id="ProtNLM"/>
    </source>
</evidence>
<gene>
    <name evidence="1" type="ORF">SAMN06296036_103193</name>
</gene>
<dbReference type="RefSeq" id="WP_132316031.1">
    <property type="nucleotide sequence ID" value="NZ_FWZT01000003.1"/>
</dbReference>
<dbReference type="PROSITE" id="PS51257">
    <property type="entry name" value="PROKAR_LIPOPROTEIN"/>
    <property type="match status" value="1"/>
</dbReference>
<protein>
    <recommendedName>
        <fullName evidence="3">Peptidase C1A papain C-terminal domain-containing protein</fullName>
    </recommendedName>
</protein>
<organism evidence="1 2">
    <name type="scientific">Pseudobacteriovorax antillogorgiicola</name>
    <dbReference type="NCBI Taxonomy" id="1513793"/>
    <lineage>
        <taxon>Bacteria</taxon>
        <taxon>Pseudomonadati</taxon>
        <taxon>Bdellovibrionota</taxon>
        <taxon>Oligoflexia</taxon>
        <taxon>Oligoflexales</taxon>
        <taxon>Pseudobacteriovoracaceae</taxon>
        <taxon>Pseudobacteriovorax</taxon>
    </lineage>
</organism>
<dbReference type="InterPro" id="IPR038765">
    <property type="entry name" value="Papain-like_cys_pep_sf"/>
</dbReference>
<dbReference type="OrthoDB" id="9803988at2"/>
<reference evidence="2" key="1">
    <citation type="submission" date="2017-04" db="EMBL/GenBank/DDBJ databases">
        <authorList>
            <person name="Varghese N."/>
            <person name="Submissions S."/>
        </authorList>
    </citation>
    <scope>NUCLEOTIDE SEQUENCE [LARGE SCALE GENOMIC DNA]</scope>
    <source>
        <strain evidence="2">RKEM611</strain>
    </source>
</reference>
<dbReference type="STRING" id="1513793.SAMN06296036_103193"/>
<dbReference type="EMBL" id="FWZT01000003">
    <property type="protein sequence ID" value="SMF01574.1"/>
    <property type="molecule type" value="Genomic_DNA"/>
</dbReference>
<name>A0A1Y6BAG5_9BACT</name>
<evidence type="ECO:0000313" key="1">
    <source>
        <dbReference type="EMBL" id="SMF01574.1"/>
    </source>
</evidence>
<dbReference type="AlphaFoldDB" id="A0A1Y6BAG5"/>
<dbReference type="Proteomes" id="UP000192907">
    <property type="component" value="Unassembled WGS sequence"/>
</dbReference>
<evidence type="ECO:0000313" key="2">
    <source>
        <dbReference type="Proteomes" id="UP000192907"/>
    </source>
</evidence>
<dbReference type="Gene3D" id="3.90.70.10">
    <property type="entry name" value="Cysteine proteinases"/>
    <property type="match status" value="1"/>
</dbReference>
<proteinExistence type="predicted"/>
<dbReference type="SUPFAM" id="SSF54001">
    <property type="entry name" value="Cysteine proteinases"/>
    <property type="match status" value="1"/>
</dbReference>
<keyword evidence="2" id="KW-1185">Reference proteome</keyword>
<sequence length="360" mass="40625">MRRFDPRLLGRTLLAVGAISLSACGQKPSAEVSLPLVTDVDHTEVKRQAIGNCWLYAQASWLESLHQTATGQSFDASESYWTYWHWYEQILNAANRGRNIQEIQTGGNWYTAQSLLRRYGILAEGDFIRYDQGREMSVVQGYAQNYVDTALASGALANIADRTPQNIKAVLNAAFSVNMDEKQALATSIYNFQVATGRDLDQVTVVSEIMNNWRQYSLSRYQDESVLRYVKRALNDGQPVVMSMWVDFRYLNTETATFQGSIYDPSSDGDGGHMVVLEDYVVDHPELGIIGEGDMDDSIKQKALEGELVYLKAKNSWGTNRPGRGLTDGYTRFDMEWLLETSRDEIGYQYTSFVLPIGIY</sequence>
<accession>A0A1Y6BAG5</accession>